<dbReference type="SUPFAM" id="SSF52047">
    <property type="entry name" value="RNI-like"/>
    <property type="match status" value="1"/>
</dbReference>
<dbReference type="PANTHER" id="PTHR24111">
    <property type="entry name" value="LEUCINE-RICH REPEAT-CONTAINING PROTEIN 34"/>
    <property type="match status" value="1"/>
</dbReference>
<evidence type="ECO:0000256" key="1">
    <source>
        <dbReference type="ARBA" id="ARBA00022737"/>
    </source>
</evidence>
<accession>A0AAD8YJE6</accession>
<keyword evidence="3" id="KW-1185">Reference proteome</keyword>
<dbReference type="InterPro" id="IPR032675">
    <property type="entry name" value="LRR_dom_sf"/>
</dbReference>
<reference evidence="2" key="1">
    <citation type="submission" date="2023-06" db="EMBL/GenBank/DDBJ databases">
        <title>Survivors Of The Sea: Transcriptome response of Skeletonema marinoi to long-term dormancy.</title>
        <authorList>
            <person name="Pinder M.I.M."/>
            <person name="Kourtchenko O."/>
            <person name="Robertson E.K."/>
            <person name="Larsson T."/>
            <person name="Maumus F."/>
            <person name="Osuna-Cruz C.M."/>
            <person name="Vancaester E."/>
            <person name="Stenow R."/>
            <person name="Vandepoele K."/>
            <person name="Ploug H."/>
            <person name="Bruchert V."/>
            <person name="Godhe A."/>
            <person name="Topel M."/>
        </authorList>
    </citation>
    <scope>NUCLEOTIDE SEQUENCE</scope>
    <source>
        <strain evidence="2">R05AC</strain>
    </source>
</reference>
<dbReference type="EMBL" id="JATAAI010000004">
    <property type="protein sequence ID" value="KAK1746377.1"/>
    <property type="molecule type" value="Genomic_DNA"/>
</dbReference>
<dbReference type="PANTHER" id="PTHR24111:SF0">
    <property type="entry name" value="LEUCINE-RICH REPEAT-CONTAINING PROTEIN"/>
    <property type="match status" value="1"/>
</dbReference>
<name>A0AAD8YJE6_9STRA</name>
<dbReference type="InterPro" id="IPR001611">
    <property type="entry name" value="Leu-rich_rpt"/>
</dbReference>
<keyword evidence="1" id="KW-0677">Repeat</keyword>
<gene>
    <name evidence="2" type="ORF">QTG54_002984</name>
</gene>
<protein>
    <submittedName>
        <fullName evidence="2">Uncharacterized protein</fullName>
    </submittedName>
</protein>
<dbReference type="Proteomes" id="UP001224775">
    <property type="component" value="Unassembled WGS sequence"/>
</dbReference>
<dbReference type="AlphaFoldDB" id="A0AAD8YJE6"/>
<sequence length="142" mass="15964">MPGNWEQLGRDTSNSFFLRELEFFNCRLGDHKMSFLFRGLTRSSSVKRLCLRRNEFGFSGVQSMVPFLQNANNLSSLTIDYNNITSEGFKSLFRALRDSPITIISASYCGLDSIEIDVDSIPNNLQTLFLSGNEINADGCSN</sequence>
<dbReference type="Gene3D" id="3.80.10.10">
    <property type="entry name" value="Ribonuclease Inhibitor"/>
    <property type="match status" value="1"/>
</dbReference>
<evidence type="ECO:0000313" key="3">
    <source>
        <dbReference type="Proteomes" id="UP001224775"/>
    </source>
</evidence>
<dbReference type="InterPro" id="IPR052201">
    <property type="entry name" value="LRR-containing_regulator"/>
</dbReference>
<comment type="caution">
    <text evidence="2">The sequence shown here is derived from an EMBL/GenBank/DDBJ whole genome shotgun (WGS) entry which is preliminary data.</text>
</comment>
<organism evidence="2 3">
    <name type="scientific">Skeletonema marinoi</name>
    <dbReference type="NCBI Taxonomy" id="267567"/>
    <lineage>
        <taxon>Eukaryota</taxon>
        <taxon>Sar</taxon>
        <taxon>Stramenopiles</taxon>
        <taxon>Ochrophyta</taxon>
        <taxon>Bacillariophyta</taxon>
        <taxon>Coscinodiscophyceae</taxon>
        <taxon>Thalassiosirophycidae</taxon>
        <taxon>Thalassiosirales</taxon>
        <taxon>Skeletonemataceae</taxon>
        <taxon>Skeletonema</taxon>
        <taxon>Skeletonema marinoi-dohrnii complex</taxon>
    </lineage>
</organism>
<evidence type="ECO:0000313" key="2">
    <source>
        <dbReference type="EMBL" id="KAK1746377.1"/>
    </source>
</evidence>
<proteinExistence type="predicted"/>
<dbReference type="Pfam" id="PF13516">
    <property type="entry name" value="LRR_6"/>
    <property type="match status" value="2"/>
</dbReference>